<dbReference type="Gene3D" id="6.20.250.40">
    <property type="match status" value="1"/>
</dbReference>
<gene>
    <name evidence="7" type="ORF">RN001_004218</name>
</gene>
<evidence type="ECO:0000256" key="1">
    <source>
        <dbReference type="ARBA" id="ARBA00022723"/>
    </source>
</evidence>
<evidence type="ECO:0000256" key="2">
    <source>
        <dbReference type="ARBA" id="ARBA00022771"/>
    </source>
</evidence>
<dbReference type="InterPro" id="IPR041641">
    <property type="entry name" value="CALCOCO1/2_Zn_UBZ1"/>
</dbReference>
<evidence type="ECO:0000259" key="6">
    <source>
        <dbReference type="Pfam" id="PF18112"/>
    </source>
</evidence>
<keyword evidence="4 5" id="KW-0175">Coiled coil</keyword>
<protein>
    <recommendedName>
        <fullName evidence="6">UBZ1-type domain-containing protein</fullName>
    </recommendedName>
</protein>
<feature type="coiled-coil region" evidence="5">
    <location>
        <begin position="15"/>
        <end position="77"/>
    </location>
</feature>
<feature type="domain" description="UBZ1-type" evidence="6">
    <location>
        <begin position="288"/>
        <end position="314"/>
    </location>
</feature>
<dbReference type="AlphaFoldDB" id="A0AAN7PB31"/>
<evidence type="ECO:0000313" key="8">
    <source>
        <dbReference type="Proteomes" id="UP001353858"/>
    </source>
</evidence>
<keyword evidence="1" id="KW-0479">Metal-binding</keyword>
<evidence type="ECO:0000256" key="3">
    <source>
        <dbReference type="ARBA" id="ARBA00022833"/>
    </source>
</evidence>
<dbReference type="Proteomes" id="UP001353858">
    <property type="component" value="Unassembled WGS sequence"/>
</dbReference>
<dbReference type="Pfam" id="PF18112">
    <property type="entry name" value="Zn-C2H2_12"/>
    <property type="match status" value="1"/>
</dbReference>
<keyword evidence="3" id="KW-0862">Zinc</keyword>
<feature type="coiled-coil region" evidence="5">
    <location>
        <begin position="213"/>
        <end position="240"/>
    </location>
</feature>
<comment type="caution">
    <text evidence="7">The sequence shown here is derived from an EMBL/GenBank/DDBJ whole genome shotgun (WGS) entry which is preliminary data.</text>
</comment>
<accession>A0AAN7PB31</accession>
<keyword evidence="8" id="KW-1185">Reference proteome</keyword>
<dbReference type="EMBL" id="JARPUR010000002">
    <property type="protein sequence ID" value="KAK4880899.1"/>
    <property type="molecule type" value="Genomic_DNA"/>
</dbReference>
<proteinExistence type="predicted"/>
<evidence type="ECO:0000313" key="7">
    <source>
        <dbReference type="EMBL" id="KAK4880899.1"/>
    </source>
</evidence>
<name>A0AAN7PB31_9COLE</name>
<dbReference type="GO" id="GO:0008270">
    <property type="term" value="F:zinc ion binding"/>
    <property type="evidence" value="ECO:0007669"/>
    <property type="project" value="UniProtKB-KW"/>
</dbReference>
<organism evidence="7 8">
    <name type="scientific">Aquatica leii</name>
    <dbReference type="NCBI Taxonomy" id="1421715"/>
    <lineage>
        <taxon>Eukaryota</taxon>
        <taxon>Metazoa</taxon>
        <taxon>Ecdysozoa</taxon>
        <taxon>Arthropoda</taxon>
        <taxon>Hexapoda</taxon>
        <taxon>Insecta</taxon>
        <taxon>Pterygota</taxon>
        <taxon>Neoptera</taxon>
        <taxon>Endopterygota</taxon>
        <taxon>Coleoptera</taxon>
        <taxon>Polyphaga</taxon>
        <taxon>Elateriformia</taxon>
        <taxon>Elateroidea</taxon>
        <taxon>Lampyridae</taxon>
        <taxon>Luciolinae</taxon>
        <taxon>Aquatica</taxon>
    </lineage>
</organism>
<evidence type="ECO:0000256" key="4">
    <source>
        <dbReference type="ARBA" id="ARBA00023054"/>
    </source>
</evidence>
<evidence type="ECO:0000256" key="5">
    <source>
        <dbReference type="SAM" id="Coils"/>
    </source>
</evidence>
<reference evidence="8" key="1">
    <citation type="submission" date="2023-01" db="EMBL/GenBank/DDBJ databases">
        <title>Key to firefly adult light organ development and bioluminescence: homeobox transcription factors regulate luciferase expression and transportation to peroxisome.</title>
        <authorList>
            <person name="Fu X."/>
        </authorList>
    </citation>
    <scope>NUCLEOTIDE SEQUENCE [LARGE SCALE GENOMIC DNA]</scope>
</reference>
<keyword evidence="2" id="KW-0863">Zinc-finger</keyword>
<sequence length="325" mass="37332">MEESYGAQFALQIALQTLRERCHEFQQRISLLEEENLNLRGKLATRVDISDTSLSEVESLKQQITQLTEQNLQLTNNVAMVTTENRRLWSRLSRLTQANENLGSKLTKINDTLSQPNVLTHSTLIRSKTFTQEEPHIKLVPKNVTDENSKISLELEDISLKLICNIAKEKSELELQCSQMTEIQNNESNFVDTFAFAYEDVDGSILDEFNQYLKDLKNVHQILLQEKDKLQENLINLESITVQCKCVVIKEPRITTTSQFVQTKIEDKVEEDMTNKINQPVSSKENDRICPMCSQIFNTGVCFEDFQEHVESHFTSEADNLVVTP</sequence>